<dbReference type="Pfam" id="PF07892">
    <property type="entry name" value="DUF1667"/>
    <property type="match status" value="1"/>
</dbReference>
<dbReference type="SUPFAM" id="SSF53706">
    <property type="entry name" value="Formate dehydrogenase/DMSO reductase, domains 1-3"/>
    <property type="match status" value="1"/>
</dbReference>
<dbReference type="InterPro" id="IPR036593">
    <property type="entry name" value="CPE0013-like_sf"/>
</dbReference>
<dbReference type="Proteomes" id="UP000322976">
    <property type="component" value="Unassembled WGS sequence"/>
</dbReference>
<proteinExistence type="predicted"/>
<dbReference type="PANTHER" id="PTHR39450">
    <property type="entry name" value="MOLYBDOPTERIN OXIDOREDUCTASE, 4FE-4S CLUSTER-BINDING SUBUNIT"/>
    <property type="match status" value="1"/>
</dbReference>
<dbReference type="InterPro" id="IPR012460">
    <property type="entry name" value="DUF1667"/>
</dbReference>
<evidence type="ECO:0000313" key="1">
    <source>
        <dbReference type="EMBL" id="TZE83015.1"/>
    </source>
</evidence>
<dbReference type="PANTHER" id="PTHR39450:SF1">
    <property type="entry name" value="DUF1667 DOMAIN-CONTAINING PROTEIN"/>
    <property type="match status" value="1"/>
</dbReference>
<name>A0A5D8QEL9_9THEO</name>
<accession>A0A5D8QEL9</accession>
<dbReference type="EMBL" id="VTPS01000003">
    <property type="protein sequence ID" value="TZE83015.1"/>
    <property type="molecule type" value="Genomic_DNA"/>
</dbReference>
<reference evidence="1 2" key="1">
    <citation type="submission" date="2019-08" db="EMBL/GenBank/DDBJ databases">
        <title>Calorimonas adulescens gen. nov., sp. nov., an anaerobic thermophilic bacterium from Sakhalin hot spring.</title>
        <authorList>
            <person name="Khomyakova M.A."/>
            <person name="Merkel A.Y."/>
            <person name="Novikov A."/>
            <person name="Bonch-Osmolovskaya E.A."/>
            <person name="Slobodkin A.I."/>
        </authorList>
    </citation>
    <scope>NUCLEOTIDE SEQUENCE [LARGE SCALE GENOMIC DNA]</scope>
    <source>
        <strain evidence="1 2">A05MB</strain>
    </source>
</reference>
<keyword evidence="2" id="KW-1185">Reference proteome</keyword>
<protein>
    <submittedName>
        <fullName evidence="1">DUF1667 domain-containing protein</fullName>
    </submittedName>
</protein>
<comment type="caution">
    <text evidence="1">The sequence shown here is derived from an EMBL/GenBank/DDBJ whole genome shotgun (WGS) entry which is preliminary data.</text>
</comment>
<dbReference type="SUPFAM" id="SSF160148">
    <property type="entry name" value="CPE0013-like"/>
    <property type="match status" value="1"/>
</dbReference>
<dbReference type="Gene3D" id="3.10.530.10">
    <property type="entry name" value="CPE0013-like"/>
    <property type="match status" value="1"/>
</dbReference>
<evidence type="ECO:0000313" key="2">
    <source>
        <dbReference type="Proteomes" id="UP000322976"/>
    </source>
</evidence>
<dbReference type="RefSeq" id="WP_149544572.1">
    <property type="nucleotide sequence ID" value="NZ_VTPS01000003.1"/>
</dbReference>
<dbReference type="AlphaFoldDB" id="A0A5D8QEL9"/>
<gene>
    <name evidence="1" type="ORF">FWJ32_03440</name>
</gene>
<sequence length="119" mass="13107">MQERYITCILCPQGCNLKVQIDDGKIVSVKNNGCEKGPGYANDEVFHPTRVLTTTVRIRKAKLPLLPVRTKRPIPKGKIFEAMKVLAGIEVEAPVTVGQVIYSNILDTGVDVVATRDMN</sequence>
<organism evidence="1 2">
    <name type="scientific">Calorimonas adulescens</name>
    <dbReference type="NCBI Taxonomy" id="2606906"/>
    <lineage>
        <taxon>Bacteria</taxon>
        <taxon>Bacillati</taxon>
        <taxon>Bacillota</taxon>
        <taxon>Clostridia</taxon>
        <taxon>Thermoanaerobacterales</taxon>
        <taxon>Thermoanaerobacteraceae</taxon>
        <taxon>Calorimonas</taxon>
    </lineage>
</organism>